<evidence type="ECO:0000259" key="1">
    <source>
        <dbReference type="PROSITE" id="PS51918"/>
    </source>
</evidence>
<dbReference type="InterPro" id="IPR006638">
    <property type="entry name" value="Elp3/MiaA/NifB-like_rSAM"/>
</dbReference>
<accession>A0A1M6LVP1</accession>
<dbReference type="InterPro" id="IPR058240">
    <property type="entry name" value="rSAM_sf"/>
</dbReference>
<dbReference type="STRING" id="1121266.SAMN02745883_00366"/>
<dbReference type="SUPFAM" id="SSF102114">
    <property type="entry name" value="Radical SAM enzymes"/>
    <property type="match status" value="1"/>
</dbReference>
<keyword evidence="3" id="KW-1185">Reference proteome</keyword>
<dbReference type="CDD" id="cd01335">
    <property type="entry name" value="Radical_SAM"/>
    <property type="match status" value="1"/>
</dbReference>
<dbReference type="InterPro" id="IPR023404">
    <property type="entry name" value="rSAM_horseshoe"/>
</dbReference>
<dbReference type="NCBIfam" id="TIGR03960">
    <property type="entry name" value="rSAM_fuse_unch"/>
    <property type="match status" value="1"/>
</dbReference>
<dbReference type="RefSeq" id="WP_072965666.1">
    <property type="nucleotide sequence ID" value="NZ_FRAJ01000003.1"/>
</dbReference>
<evidence type="ECO:0000313" key="2">
    <source>
        <dbReference type="EMBL" id="SHJ75278.1"/>
    </source>
</evidence>
<dbReference type="Proteomes" id="UP000184082">
    <property type="component" value="Unassembled WGS sequence"/>
</dbReference>
<dbReference type="SFLD" id="SFLDG01082">
    <property type="entry name" value="B12-binding_domain_containing"/>
    <property type="match status" value="1"/>
</dbReference>
<dbReference type="Pfam" id="PF19864">
    <property type="entry name" value="Radical_SAM_N2"/>
    <property type="match status" value="1"/>
</dbReference>
<dbReference type="InterPro" id="IPR023862">
    <property type="entry name" value="CHP03960_rSAM"/>
</dbReference>
<dbReference type="Gene3D" id="3.80.30.20">
    <property type="entry name" value="tm_1862 like domain"/>
    <property type="match status" value="1"/>
</dbReference>
<dbReference type="PANTHER" id="PTHR42731">
    <property type="entry name" value="SLL1084 PROTEIN"/>
    <property type="match status" value="1"/>
</dbReference>
<dbReference type="Pfam" id="PF04055">
    <property type="entry name" value="Radical_SAM"/>
    <property type="match status" value="1"/>
</dbReference>
<reference evidence="2 3" key="1">
    <citation type="submission" date="2016-11" db="EMBL/GenBank/DDBJ databases">
        <authorList>
            <person name="Jaros S."/>
            <person name="Januszkiewicz K."/>
            <person name="Wedrychowicz H."/>
        </authorList>
    </citation>
    <scope>NUCLEOTIDE SEQUENCE [LARGE SCALE GENOMIC DNA]</scope>
    <source>
        <strain evidence="2 3">DSM 14501</strain>
    </source>
</reference>
<sequence length="611" mass="70722">MNQILDDILYKVEKPSRYIGGEVNSYEKEIRENTIRFGFAFPDIYEVGMSHLGMHILYNLLNEIDDIYCERVFAPWVDMEEILRKENIPLFTLESHSPIDELDFLGFTLQYELSYSNILNMLDLGNIPLKSEDRNENHPIIIAGGPCAYNPEPLAEIIDVFVIGESEESILEIIDVYREVKAKKINRDEFFDRISQIEGVYIPRFYKVEYNDDNTIKSFYPIDSKYPVKIKKRIIKNLNDVFYPEKVIVPYGNVVHNRAMVEIFRGCTRGCRFCQAGMIYRPVRERKAEKSLELAEKLLKNTGYEELSISSLSTSDYSELDYLVKNLIDNYISKKIGVSVPSLRLDSFSIKLIEEIQKVRKTGLTFAPEAGTQRLRDVINKGVQEKDLIDAVTNAFSLGWSSVKLYFMIGLPTETYEDLDGIADLGYKVVDIFYNTPKEKRGRRLNVTISTSSFVPKAFTPFQWEPQDSIETLVEKQKYLVKKLKHRNITYNYHDAKTSFLEAVFARGDRRLSNVLIKAWKKGCKFDGWQEHFKYDKWMKALSECGIDPAFYANRKREYDEILPWDHIEAGISKRYLIKENEKAKKGELTRDCRLGCTGCGINTDLIGGVC</sequence>
<gene>
    <name evidence="2" type="ORF">SAMN02745883_00366</name>
</gene>
<dbReference type="GO" id="GO:0051536">
    <property type="term" value="F:iron-sulfur cluster binding"/>
    <property type="evidence" value="ECO:0007669"/>
    <property type="project" value="InterPro"/>
</dbReference>
<protein>
    <submittedName>
        <fullName evidence="2">Radical SAM family uncharacterized protein</fullName>
    </submittedName>
</protein>
<dbReference type="AlphaFoldDB" id="A0A1M6LVP1"/>
<dbReference type="InterPro" id="IPR045784">
    <property type="entry name" value="Radical_SAM_N2"/>
</dbReference>
<dbReference type="SMART" id="SM00729">
    <property type="entry name" value="Elp3"/>
    <property type="match status" value="1"/>
</dbReference>
<dbReference type="SFLD" id="SFLDS00029">
    <property type="entry name" value="Radical_SAM"/>
    <property type="match status" value="1"/>
</dbReference>
<feature type="domain" description="Radical SAM core" evidence="1">
    <location>
        <begin position="253"/>
        <end position="483"/>
    </location>
</feature>
<evidence type="ECO:0000313" key="3">
    <source>
        <dbReference type="Proteomes" id="UP000184082"/>
    </source>
</evidence>
<proteinExistence type="predicted"/>
<dbReference type="PROSITE" id="PS51918">
    <property type="entry name" value="RADICAL_SAM"/>
    <property type="match status" value="1"/>
</dbReference>
<name>A0A1M6LVP1_9FIRM</name>
<dbReference type="PANTHER" id="PTHR42731:SF1">
    <property type="entry name" value="RADICAL SAM DOMAIN PROTEIN"/>
    <property type="match status" value="1"/>
</dbReference>
<dbReference type="GO" id="GO:0003824">
    <property type="term" value="F:catalytic activity"/>
    <property type="evidence" value="ECO:0007669"/>
    <property type="project" value="InterPro"/>
</dbReference>
<dbReference type="InterPro" id="IPR007197">
    <property type="entry name" value="rSAM"/>
</dbReference>
<organism evidence="2 3">
    <name type="scientific">Caminicella sporogenes DSM 14501</name>
    <dbReference type="NCBI Taxonomy" id="1121266"/>
    <lineage>
        <taxon>Bacteria</taxon>
        <taxon>Bacillati</taxon>
        <taxon>Bacillota</taxon>
        <taxon>Clostridia</taxon>
        <taxon>Peptostreptococcales</taxon>
        <taxon>Caminicellaceae</taxon>
        <taxon>Caminicella</taxon>
    </lineage>
</organism>
<dbReference type="EMBL" id="FRAJ01000003">
    <property type="protein sequence ID" value="SHJ75278.1"/>
    <property type="molecule type" value="Genomic_DNA"/>
</dbReference>